<dbReference type="EnsemblPlants" id="Kaladp0809s0011.1.v1.1">
    <property type="protein sequence ID" value="Kaladp0809s0011.1.v1.1"/>
    <property type="gene ID" value="Kaladp0809s0011.v1.1"/>
</dbReference>
<dbReference type="InterPro" id="IPR001623">
    <property type="entry name" value="DnaJ_domain"/>
</dbReference>
<keyword evidence="1" id="KW-0802">TPR repeat</keyword>
<evidence type="ECO:0000313" key="5">
    <source>
        <dbReference type="EnsemblPlants" id="Kaladp0809s0011.1.v1.1"/>
    </source>
</evidence>
<organism evidence="5 6">
    <name type="scientific">Kalanchoe fedtschenkoi</name>
    <name type="common">Lavender scallops</name>
    <name type="synonym">South American air plant</name>
    <dbReference type="NCBI Taxonomy" id="63787"/>
    <lineage>
        <taxon>Eukaryota</taxon>
        <taxon>Viridiplantae</taxon>
        <taxon>Streptophyta</taxon>
        <taxon>Embryophyta</taxon>
        <taxon>Tracheophyta</taxon>
        <taxon>Spermatophyta</taxon>
        <taxon>Magnoliopsida</taxon>
        <taxon>eudicotyledons</taxon>
        <taxon>Gunneridae</taxon>
        <taxon>Pentapetalae</taxon>
        <taxon>Saxifragales</taxon>
        <taxon>Crassulaceae</taxon>
        <taxon>Kalanchoe</taxon>
    </lineage>
</organism>
<feature type="region of interest" description="Disordered" evidence="3">
    <location>
        <begin position="438"/>
        <end position="459"/>
    </location>
</feature>
<name>A0A7N1A778_KALFE</name>
<feature type="region of interest" description="Disordered" evidence="3">
    <location>
        <begin position="74"/>
        <end position="93"/>
    </location>
</feature>
<feature type="region of interest" description="Disordered" evidence="3">
    <location>
        <begin position="274"/>
        <end position="308"/>
    </location>
</feature>
<feature type="region of interest" description="Disordered" evidence="3">
    <location>
        <begin position="1178"/>
        <end position="1242"/>
    </location>
</feature>
<dbReference type="SMART" id="SM00271">
    <property type="entry name" value="DnaJ"/>
    <property type="match status" value="1"/>
</dbReference>
<dbReference type="SMART" id="SM00028">
    <property type="entry name" value="TPR"/>
    <property type="match status" value="7"/>
</dbReference>
<dbReference type="SUPFAM" id="SSF48452">
    <property type="entry name" value="TPR-like"/>
    <property type="match status" value="2"/>
</dbReference>
<accession>A0A7N1A778</accession>
<dbReference type="InterPro" id="IPR011990">
    <property type="entry name" value="TPR-like_helical_dom_sf"/>
</dbReference>
<feature type="compositionally biased region" description="Basic residues" evidence="3">
    <location>
        <begin position="373"/>
        <end position="386"/>
    </location>
</feature>
<dbReference type="AlphaFoldDB" id="A0A7N1A778"/>
<dbReference type="PRINTS" id="PR00625">
    <property type="entry name" value="JDOMAIN"/>
</dbReference>
<feature type="region of interest" description="Disordered" evidence="3">
    <location>
        <begin position="373"/>
        <end position="397"/>
    </location>
</feature>
<proteinExistence type="predicted"/>
<keyword evidence="2" id="KW-0175">Coiled coil</keyword>
<dbReference type="Gramene" id="Kaladp0809s0011.1.v1.1">
    <property type="protein sequence ID" value="Kaladp0809s0011.1.v1.1"/>
    <property type="gene ID" value="Kaladp0809s0011.v1.1"/>
</dbReference>
<feature type="domain" description="J" evidence="4">
    <location>
        <begin position="1097"/>
        <end position="1182"/>
    </location>
</feature>
<dbReference type="Pfam" id="PF00226">
    <property type="entry name" value="DnaJ"/>
    <property type="match status" value="1"/>
</dbReference>
<evidence type="ECO:0000256" key="3">
    <source>
        <dbReference type="SAM" id="MobiDB-lite"/>
    </source>
</evidence>
<dbReference type="InterPro" id="IPR019734">
    <property type="entry name" value="TPR_rpt"/>
</dbReference>
<dbReference type="Gene3D" id="1.25.40.10">
    <property type="entry name" value="Tetratricopeptide repeat domain"/>
    <property type="match status" value="2"/>
</dbReference>
<dbReference type="PROSITE" id="PS00636">
    <property type="entry name" value="DNAJ_1"/>
    <property type="match status" value="1"/>
</dbReference>
<dbReference type="OMA" id="EKHEELH"/>
<feature type="region of interest" description="Disordered" evidence="3">
    <location>
        <begin position="161"/>
        <end position="201"/>
    </location>
</feature>
<evidence type="ECO:0000313" key="6">
    <source>
        <dbReference type="Proteomes" id="UP000594263"/>
    </source>
</evidence>
<evidence type="ECO:0000259" key="4">
    <source>
        <dbReference type="PROSITE" id="PS50076"/>
    </source>
</evidence>
<feature type="compositionally biased region" description="Polar residues" evidence="3">
    <location>
        <begin position="1193"/>
        <end position="1204"/>
    </location>
</feature>
<dbReference type="PROSITE" id="PS50076">
    <property type="entry name" value="DNAJ_2"/>
    <property type="match status" value="1"/>
</dbReference>
<dbReference type="InterPro" id="IPR018253">
    <property type="entry name" value="DnaJ_domain_CS"/>
</dbReference>
<feature type="compositionally biased region" description="Polar residues" evidence="3">
    <location>
        <begin position="438"/>
        <end position="451"/>
    </location>
</feature>
<feature type="compositionally biased region" description="Polar residues" evidence="3">
    <location>
        <begin position="190"/>
        <end position="201"/>
    </location>
</feature>
<feature type="repeat" description="TPR" evidence="1">
    <location>
        <begin position="948"/>
        <end position="981"/>
    </location>
</feature>
<dbReference type="PANTHER" id="PTHR45181">
    <property type="entry name" value="HEAT SHOCK PROTEIN DNAJ WITH TETRATRICOPEPTIDE REPEAT-CONTAINING PROTEIN"/>
    <property type="match status" value="1"/>
</dbReference>
<keyword evidence="6" id="KW-1185">Reference proteome</keyword>
<feature type="compositionally biased region" description="Polar residues" evidence="3">
    <location>
        <begin position="276"/>
        <end position="302"/>
    </location>
</feature>
<dbReference type="Gene3D" id="1.10.287.110">
    <property type="entry name" value="DnaJ domain"/>
    <property type="match status" value="1"/>
</dbReference>
<dbReference type="Proteomes" id="UP000594263">
    <property type="component" value="Unplaced"/>
</dbReference>
<dbReference type="SUPFAM" id="SSF46565">
    <property type="entry name" value="Chaperone J-domain"/>
    <property type="match status" value="1"/>
</dbReference>
<dbReference type="CDD" id="cd06257">
    <property type="entry name" value="DnaJ"/>
    <property type="match status" value="1"/>
</dbReference>
<feature type="compositionally biased region" description="Polar residues" evidence="3">
    <location>
        <begin position="1224"/>
        <end position="1242"/>
    </location>
</feature>
<evidence type="ECO:0000256" key="2">
    <source>
        <dbReference type="SAM" id="Coils"/>
    </source>
</evidence>
<sequence>MSPALVDTGASADLFRLPRAIPSARFVDFRVQSLPGGDYTASCGMEENGLGISNPDGIGGAGYTFSAAPPVSRLAGRGRMNKGRKPKSTSVSGIGVDKPFVGVSDGVSTSPIGLGIGNRDWGFASGQRKSGLGLGAHSNFRAAGNVEEKAFDNAGKKETLGVGGSFGVEDPGPTSKTGGGTSLNGDDGVSASNSTLELGTGLRTSDNVGAIKGPQKIADGNTAKESFVFGSGRTGYDSSATRLGDMNIRLDKKTGSSIEPSIATKTDAATLEQKVTHSTGVTSKSVPPSLSSMPATGASGSQLPECEDSHRTKTGAIMETSSVQPTVSCVHGQGHNGFRFSCRTEEVEFKSTSVKPNIFSAVDQKVEFTSKRHVAKSTTSKKKKDKMRPTPVQTHRGHFGKDFLMKEISPSMSSFSPNVSPFPEYFSGNRISRENSLTSHESFDLGTNSEQSDSRLSDSNDALEEDFVALTRQLGLNESGFKAQETASDTLVNRNPDYIGTNVLEMHSTLDSETQAYNAASENLDADCGTSRISGETTATLDTGRLEINGMPQTGFTSTREAIADSITDSKFTFAASSPAHGLAAAHFPKKKNQQDVGADTFTPNLIGQYISSSTQFYPLSVGTSLPSSSQPKKKGEFPYSRHRMLNSLQVTDEALGKNDANSINAVALLAQESCEKWRLRGNQAYASENFSRAEEYYTNGVNSIPEAEKSKACLRVLMLCYSNRAATRMALGKVREALEDCLFASAIDPSFLKVQLRAANCYLALGEIDEASHYFKKLLQTGAGVDQKILAEASEGLRKVQKVSKCINQSAELLLGGSFSDSDTFLQAVDEALLTSPYCEKLLETKAEALLKLRKYEEVIQLSEQSLASAEINCRTLVGGTRLSNQDDPVISEHYYFRLWRYRVIVKSCFQLGKLEQAVELLEKEASRIGNKILESSIPLACTIRELVRLKVAGNDAFQLGKYEEAVEHYSVALAKNPGSCPFAAVCYCNRAAAYKSLNQIADAISDCSLAMALDSNYTKAISRRASLFEVIRDYDQAAKDLRRLVSKLKKKLGEKKNISGISDRSTNLSLANDMREAEVRLSEMEEEARKDVPINFYLILGVEPLATPSEIRKAYRKCALKHHPDKAGQFLGKNDVGDDVLWNKITDEVQRDMDRLFKMIGEAYAVLSDSSKRSRYDLEEEMRSAHRKGKGSSTPRTQTEFQNHPFERSGSGRQGTEVWRSYRQSQSHAQEASRSKWYTG</sequence>
<evidence type="ECO:0000256" key="1">
    <source>
        <dbReference type="PROSITE-ProRule" id="PRU00339"/>
    </source>
</evidence>
<feature type="coiled-coil region" evidence="2">
    <location>
        <begin position="840"/>
        <end position="874"/>
    </location>
</feature>
<dbReference type="PROSITE" id="PS50005">
    <property type="entry name" value="TPR"/>
    <property type="match status" value="1"/>
</dbReference>
<reference evidence="5" key="1">
    <citation type="submission" date="2021-01" db="UniProtKB">
        <authorList>
            <consortium name="EnsemblPlants"/>
        </authorList>
    </citation>
    <scope>IDENTIFICATION</scope>
</reference>
<dbReference type="PANTHER" id="PTHR45181:SF4">
    <property type="entry name" value="HEAT SHOCK PROTEIN DNAJ WITH TETRATRICOPEPTIDE REPEAT-CONTAINING PROTEIN"/>
    <property type="match status" value="1"/>
</dbReference>
<dbReference type="InterPro" id="IPR036869">
    <property type="entry name" value="J_dom_sf"/>
</dbReference>
<protein>
    <recommendedName>
        <fullName evidence="4">J domain-containing protein</fullName>
    </recommendedName>
</protein>
<feature type="coiled-coil region" evidence="2">
    <location>
        <begin position="1033"/>
        <end position="1089"/>
    </location>
</feature>